<keyword evidence="9" id="KW-0812">Transmembrane</keyword>
<evidence type="ECO:0000313" key="10">
    <source>
        <dbReference type="EMBL" id="CAK9279020.1"/>
    </source>
</evidence>
<evidence type="ECO:0000256" key="9">
    <source>
        <dbReference type="SAM" id="Phobius"/>
    </source>
</evidence>
<evidence type="ECO:0000256" key="3">
    <source>
        <dbReference type="ARBA" id="ARBA00022512"/>
    </source>
</evidence>
<dbReference type="PANTHER" id="PTHR31375">
    <property type="match status" value="1"/>
</dbReference>
<evidence type="ECO:0000256" key="7">
    <source>
        <dbReference type="ARBA" id="ARBA00023316"/>
    </source>
</evidence>
<dbReference type="InterPro" id="IPR012334">
    <property type="entry name" value="Pectin_lyas_fold"/>
</dbReference>
<dbReference type="InterPro" id="IPR011050">
    <property type="entry name" value="Pectin_lyase_fold/virulence"/>
</dbReference>
<comment type="subcellular location">
    <subcellularLocation>
        <location evidence="1">Secreted</location>
        <location evidence="1">Cell wall</location>
    </subcellularLocation>
</comment>
<keyword evidence="11" id="KW-1185">Reference proteome</keyword>
<reference evidence="10" key="1">
    <citation type="submission" date="2024-02" db="EMBL/GenBank/DDBJ databases">
        <authorList>
            <consortium name="ELIXIR-Norway"/>
            <consortium name="Elixir Norway"/>
        </authorList>
    </citation>
    <scope>NUCLEOTIDE SEQUENCE</scope>
</reference>
<dbReference type="SMART" id="SM00710">
    <property type="entry name" value="PbH1"/>
    <property type="match status" value="4"/>
</dbReference>
<keyword evidence="9" id="KW-0472">Membrane</keyword>
<keyword evidence="3" id="KW-0134">Cell wall</keyword>
<keyword evidence="5 8" id="KW-0378">Hydrolase</keyword>
<dbReference type="Proteomes" id="UP001497444">
    <property type="component" value="Chromosome 9"/>
</dbReference>
<evidence type="ECO:0000256" key="2">
    <source>
        <dbReference type="ARBA" id="ARBA00008834"/>
    </source>
</evidence>
<proteinExistence type="inferred from homology"/>
<comment type="similarity">
    <text evidence="2 8">Belongs to the glycosyl hydrolase 28 family.</text>
</comment>
<evidence type="ECO:0000256" key="6">
    <source>
        <dbReference type="ARBA" id="ARBA00023295"/>
    </source>
</evidence>
<evidence type="ECO:0000256" key="8">
    <source>
        <dbReference type="RuleBase" id="RU361169"/>
    </source>
</evidence>
<sequence length="509" mass="55636">MLLSVHGLLERYQFVYFVLPWCCCSLQLVYWNFHIDFHESHAYLYHGLFKSFGNYNDMNLFKQSEQHHHQWHLGRTIYDVLAYGAVGDGRTNDTQAFFTAWNLACATANGVLHAPVAYTFLVYPATFKGSKCQPGLQFLVDGTIVAPDEVSAWGGVSSPTWLVFEHITNFSISGTGTFNGQGKNWWACKKAKTCKQAPTAVEIHHGTDVTVENVAFLNSQQIHLNLNSVVRGQAKCLTIVAPPTSPNTDGIHVSACTNTTIQNCNIATGDDCISIVSGSHNIEVENVYCGPGCHGISIGSLGENGATANVSQVQVKNCVMEGTTNGLRIKTWQGGNGLAYNFVYQNISMINVTNPIIIDQYYCPSSQSGPCSNSTDAVQIELVKYTNITGTSFSSTAVSFQCSESVACTSIHLQDISLQQTSGGPATSSCTNARGVAIGIENPPSCLIINNTRCATTLSWLKSTLNNLIGNKQPLLDKNKNNTKLWIYLFIAYTSFLLFATYWISVLIF</sequence>
<dbReference type="Gene3D" id="2.160.20.10">
    <property type="entry name" value="Single-stranded right-handed beta-helix, Pectin lyase-like"/>
    <property type="match status" value="1"/>
</dbReference>
<organism evidence="10 11">
    <name type="scientific">Sphagnum jensenii</name>
    <dbReference type="NCBI Taxonomy" id="128206"/>
    <lineage>
        <taxon>Eukaryota</taxon>
        <taxon>Viridiplantae</taxon>
        <taxon>Streptophyta</taxon>
        <taxon>Embryophyta</taxon>
        <taxon>Bryophyta</taxon>
        <taxon>Sphagnophytina</taxon>
        <taxon>Sphagnopsida</taxon>
        <taxon>Sphagnales</taxon>
        <taxon>Sphagnaceae</taxon>
        <taxon>Sphagnum</taxon>
    </lineage>
</organism>
<feature type="transmembrane region" description="Helical" evidence="9">
    <location>
        <begin position="485"/>
        <end position="504"/>
    </location>
</feature>
<evidence type="ECO:0000256" key="1">
    <source>
        <dbReference type="ARBA" id="ARBA00004191"/>
    </source>
</evidence>
<keyword evidence="4" id="KW-0964">Secreted</keyword>
<protein>
    <recommendedName>
        <fullName evidence="12">Polygalacturonase</fullName>
    </recommendedName>
</protein>
<gene>
    <name evidence="10" type="ORF">CSSPJE1EN1_LOCUS24498</name>
</gene>
<keyword evidence="6 8" id="KW-0326">Glycosidase</keyword>
<evidence type="ECO:0000256" key="5">
    <source>
        <dbReference type="ARBA" id="ARBA00022801"/>
    </source>
</evidence>
<dbReference type="SUPFAM" id="SSF51126">
    <property type="entry name" value="Pectin lyase-like"/>
    <property type="match status" value="1"/>
</dbReference>
<keyword evidence="7" id="KW-0961">Cell wall biogenesis/degradation</keyword>
<dbReference type="InterPro" id="IPR006626">
    <property type="entry name" value="PbH1"/>
</dbReference>
<evidence type="ECO:0008006" key="12">
    <source>
        <dbReference type="Google" id="ProtNLM"/>
    </source>
</evidence>
<name>A0ABP0XIW6_9BRYO</name>
<evidence type="ECO:0000313" key="11">
    <source>
        <dbReference type="Proteomes" id="UP001497444"/>
    </source>
</evidence>
<dbReference type="Pfam" id="PF00295">
    <property type="entry name" value="Glyco_hydro_28"/>
    <property type="match status" value="1"/>
</dbReference>
<evidence type="ECO:0000256" key="4">
    <source>
        <dbReference type="ARBA" id="ARBA00022525"/>
    </source>
</evidence>
<dbReference type="EMBL" id="OZ020104">
    <property type="protein sequence ID" value="CAK9279020.1"/>
    <property type="molecule type" value="Genomic_DNA"/>
</dbReference>
<keyword evidence="9" id="KW-1133">Transmembrane helix</keyword>
<accession>A0ABP0XIW6</accession>
<dbReference type="InterPro" id="IPR000743">
    <property type="entry name" value="Glyco_hydro_28"/>
</dbReference>